<comment type="caution">
    <text evidence="1">The sequence shown here is derived from an EMBL/GenBank/DDBJ whole genome shotgun (WGS) entry which is preliminary data.</text>
</comment>
<dbReference type="RefSeq" id="WP_099097468.1">
    <property type="nucleotide sequence ID" value="NZ_PDNU01000082.1"/>
</dbReference>
<accession>A0A2C7A7C6</accession>
<dbReference type="EMBL" id="PDNU01000082">
    <property type="protein sequence ID" value="PHK92946.1"/>
    <property type="molecule type" value="Genomic_DNA"/>
</dbReference>
<organism evidence="1 2">
    <name type="scientific">Teichococcus rhizosphaerae</name>
    <dbReference type="NCBI Taxonomy" id="1335062"/>
    <lineage>
        <taxon>Bacteria</taxon>
        <taxon>Pseudomonadati</taxon>
        <taxon>Pseudomonadota</taxon>
        <taxon>Alphaproteobacteria</taxon>
        <taxon>Acetobacterales</taxon>
        <taxon>Roseomonadaceae</taxon>
        <taxon>Roseomonas</taxon>
    </lineage>
</organism>
<gene>
    <name evidence="1" type="ORF">CR162_21175</name>
</gene>
<keyword evidence="2" id="KW-1185">Reference proteome</keyword>
<proteinExistence type="predicted"/>
<dbReference type="OrthoDB" id="2436196at2"/>
<evidence type="ECO:0000313" key="2">
    <source>
        <dbReference type="Proteomes" id="UP000223527"/>
    </source>
</evidence>
<dbReference type="AlphaFoldDB" id="A0A2C7A7C6"/>
<dbReference type="Proteomes" id="UP000223527">
    <property type="component" value="Unassembled WGS sequence"/>
</dbReference>
<protein>
    <submittedName>
        <fullName evidence="1">Uncharacterized protein</fullName>
    </submittedName>
</protein>
<name>A0A2C7A7C6_9PROT</name>
<sequence>MSPTPTSTNDTNEIVAHHRDRAAALVAAAKGDAQRVSMYLYGHPGTEPDQPLLDAQNEARELGHLLRLAWEHADEAAGEPKEDVLSRWGYTGSGSLQRQVRHPHGWGTLRLEVKPAPHGEGIWRWELRHECNFVGEITRYKGTTEYPEAWRCALDAECLAASWSDVLMLMQSEEDDEDW</sequence>
<evidence type="ECO:0000313" key="1">
    <source>
        <dbReference type="EMBL" id="PHK92946.1"/>
    </source>
</evidence>
<reference evidence="1 2" key="1">
    <citation type="submission" date="2017-10" db="EMBL/GenBank/DDBJ databases">
        <authorList>
            <person name="Banno H."/>
            <person name="Chua N.-H."/>
        </authorList>
    </citation>
    <scope>NUCLEOTIDE SEQUENCE [LARGE SCALE GENOMIC DNA]</scope>
    <source>
        <strain evidence="1 2">YW11</strain>
    </source>
</reference>